<dbReference type="Proteomes" id="UP000186955">
    <property type="component" value="Unassembled WGS sequence"/>
</dbReference>
<dbReference type="STRING" id="1316194.A0A1Q5UAU5"/>
<dbReference type="EMBL" id="MNBE01000483">
    <property type="protein sequence ID" value="OKP09593.1"/>
    <property type="molecule type" value="Genomic_DNA"/>
</dbReference>
<accession>A0A1Q5UAU5</accession>
<protein>
    <submittedName>
        <fullName evidence="1">Uncharacterized protein</fullName>
    </submittedName>
</protein>
<dbReference type="OrthoDB" id="20729at2759"/>
<comment type="caution">
    <text evidence="1">The sequence shown here is derived from an EMBL/GenBank/DDBJ whole genome shotgun (WGS) entry which is preliminary data.</text>
</comment>
<sequence>MQELNGGYENAREMMQEVRLYLEQIGVQMEGEDEVLLDCGRKWEDVFTVVQTDGVRWGREIRYK</sequence>
<evidence type="ECO:0000313" key="2">
    <source>
        <dbReference type="Proteomes" id="UP000186955"/>
    </source>
</evidence>
<organism evidence="1 2">
    <name type="scientific">Penicillium subrubescens</name>
    <dbReference type="NCBI Taxonomy" id="1316194"/>
    <lineage>
        <taxon>Eukaryota</taxon>
        <taxon>Fungi</taxon>
        <taxon>Dikarya</taxon>
        <taxon>Ascomycota</taxon>
        <taxon>Pezizomycotina</taxon>
        <taxon>Eurotiomycetes</taxon>
        <taxon>Eurotiomycetidae</taxon>
        <taxon>Eurotiales</taxon>
        <taxon>Aspergillaceae</taxon>
        <taxon>Penicillium</taxon>
    </lineage>
</organism>
<gene>
    <name evidence="1" type="ORF">PENSUB_5025</name>
</gene>
<reference evidence="1 2" key="1">
    <citation type="submission" date="2016-10" db="EMBL/GenBank/DDBJ databases">
        <title>Genome sequence of the ascomycete fungus Penicillium subrubescens.</title>
        <authorList>
            <person name="De Vries R.P."/>
            <person name="Peng M."/>
            <person name="Dilokpimol A."/>
            <person name="Hilden K."/>
            <person name="Makela M.R."/>
            <person name="Grigoriev I."/>
            <person name="Riley R."/>
            <person name="Granchi Z."/>
        </authorList>
    </citation>
    <scope>NUCLEOTIDE SEQUENCE [LARGE SCALE GENOMIC DNA]</scope>
    <source>
        <strain evidence="1 2">CBS 132785</strain>
    </source>
</reference>
<dbReference type="AlphaFoldDB" id="A0A1Q5UAU5"/>
<keyword evidence="2" id="KW-1185">Reference proteome</keyword>
<name>A0A1Q5UAU5_9EURO</name>
<evidence type="ECO:0000313" key="1">
    <source>
        <dbReference type="EMBL" id="OKP09593.1"/>
    </source>
</evidence>
<proteinExistence type="predicted"/>